<dbReference type="SUPFAM" id="SSF46626">
    <property type="entry name" value="Cytochrome c"/>
    <property type="match status" value="1"/>
</dbReference>
<dbReference type="InterPro" id="IPR009056">
    <property type="entry name" value="Cyt_c-like_dom"/>
</dbReference>
<dbReference type="RefSeq" id="WP_254742902.1">
    <property type="nucleotide sequence ID" value="NZ_JANCLU010000011.1"/>
</dbReference>
<keyword evidence="1 4" id="KW-0349">Heme</keyword>
<evidence type="ECO:0000313" key="6">
    <source>
        <dbReference type="EMBL" id="MCP8939435.1"/>
    </source>
</evidence>
<evidence type="ECO:0000256" key="2">
    <source>
        <dbReference type="ARBA" id="ARBA00022723"/>
    </source>
</evidence>
<dbReference type="InterPro" id="IPR036909">
    <property type="entry name" value="Cyt_c-like_dom_sf"/>
</dbReference>
<keyword evidence="2 4" id="KW-0479">Metal-binding</keyword>
<evidence type="ECO:0000259" key="5">
    <source>
        <dbReference type="PROSITE" id="PS51007"/>
    </source>
</evidence>
<keyword evidence="7" id="KW-1185">Reference proteome</keyword>
<feature type="domain" description="Cytochrome c" evidence="5">
    <location>
        <begin position="67"/>
        <end position="155"/>
    </location>
</feature>
<dbReference type="PROSITE" id="PS51007">
    <property type="entry name" value="CYTC"/>
    <property type="match status" value="1"/>
</dbReference>
<name>A0ABT1LD64_9HYPH</name>
<dbReference type="Gene3D" id="1.10.760.10">
    <property type="entry name" value="Cytochrome c-like domain"/>
    <property type="match status" value="1"/>
</dbReference>
<reference evidence="6 7" key="1">
    <citation type="submission" date="2022-07" db="EMBL/GenBank/DDBJ databases">
        <authorList>
            <person name="Li W.-J."/>
            <person name="Deng Q.-Q."/>
        </authorList>
    </citation>
    <scope>NUCLEOTIDE SEQUENCE [LARGE SCALE GENOMIC DNA]</scope>
    <source>
        <strain evidence="6 7">SYSU M60028</strain>
    </source>
</reference>
<comment type="caution">
    <text evidence="6">The sequence shown here is derived from an EMBL/GenBank/DDBJ whole genome shotgun (WGS) entry which is preliminary data.</text>
</comment>
<gene>
    <name evidence="6" type="ORF">NK718_12995</name>
</gene>
<dbReference type="Proteomes" id="UP001205890">
    <property type="component" value="Unassembled WGS sequence"/>
</dbReference>
<proteinExistence type="predicted"/>
<dbReference type="Pfam" id="PF13442">
    <property type="entry name" value="Cytochrome_CBB3"/>
    <property type="match status" value="1"/>
</dbReference>
<evidence type="ECO:0000256" key="4">
    <source>
        <dbReference type="PROSITE-ProRule" id="PRU00433"/>
    </source>
</evidence>
<evidence type="ECO:0000256" key="1">
    <source>
        <dbReference type="ARBA" id="ARBA00022617"/>
    </source>
</evidence>
<keyword evidence="3 4" id="KW-0408">Iron</keyword>
<accession>A0ABT1LD64</accession>
<sequence length="169" mass="17753">MRALAIVGLLAILAAVGVAVFTFGGYMPVGAQGEDPALVKWALVKVRSSAIRREAVDRPPADFQTPARVQAGARAFAARGCVNCHGGPGVEWAKFSEGLNPSPPDLKEVADDLSPAEVFWVVKNGIRMTGMPSFAAAGVADDEIWSLAAFVKALPKTSDADYKTWTAAP</sequence>
<evidence type="ECO:0000313" key="7">
    <source>
        <dbReference type="Proteomes" id="UP001205890"/>
    </source>
</evidence>
<evidence type="ECO:0000256" key="3">
    <source>
        <dbReference type="ARBA" id="ARBA00023004"/>
    </source>
</evidence>
<protein>
    <submittedName>
        <fullName evidence="6">Cytochrome c</fullName>
    </submittedName>
</protein>
<organism evidence="6 7">
    <name type="scientific">Alsobacter ponti</name>
    <dbReference type="NCBI Taxonomy" id="2962936"/>
    <lineage>
        <taxon>Bacteria</taxon>
        <taxon>Pseudomonadati</taxon>
        <taxon>Pseudomonadota</taxon>
        <taxon>Alphaproteobacteria</taxon>
        <taxon>Hyphomicrobiales</taxon>
        <taxon>Alsobacteraceae</taxon>
        <taxon>Alsobacter</taxon>
    </lineage>
</organism>
<dbReference type="EMBL" id="JANCLU010000011">
    <property type="protein sequence ID" value="MCP8939435.1"/>
    <property type="molecule type" value="Genomic_DNA"/>
</dbReference>